<dbReference type="OrthoDB" id="7875627at2"/>
<accession>A0A366WK57</accession>
<feature type="signal peptide" evidence="1">
    <location>
        <begin position="1"/>
        <end position="22"/>
    </location>
</feature>
<dbReference type="Proteomes" id="UP000252706">
    <property type="component" value="Unassembled WGS sequence"/>
</dbReference>
<name>A0A366WK57_9RHOB</name>
<sequence>MTLKRCVQVLALVSVMPTAASAWRAVNQHDVYQIAPGVFEVVSEPGSGAVDFWCGIGDFGRMQLNLGATQKIYIWRGIGPSVTRPERAAVQFSLNEPPGEAAKPGYTLSVKQAGDSLSASFARQYCAGSRFDPFERWID</sequence>
<organism evidence="2 3">
    <name type="scientific">Phaeobacter gallaeciensis</name>
    <dbReference type="NCBI Taxonomy" id="60890"/>
    <lineage>
        <taxon>Bacteria</taxon>
        <taxon>Pseudomonadati</taxon>
        <taxon>Pseudomonadota</taxon>
        <taxon>Alphaproteobacteria</taxon>
        <taxon>Rhodobacterales</taxon>
        <taxon>Roseobacteraceae</taxon>
        <taxon>Phaeobacter</taxon>
    </lineage>
</organism>
<evidence type="ECO:0000313" key="2">
    <source>
        <dbReference type="EMBL" id="RBW49657.1"/>
    </source>
</evidence>
<feature type="chain" id="PRO_5016696378" evidence="1">
    <location>
        <begin position="23"/>
        <end position="139"/>
    </location>
</feature>
<dbReference type="RefSeq" id="WP_113825828.1">
    <property type="nucleotide sequence ID" value="NZ_QOCE01000053.1"/>
</dbReference>
<gene>
    <name evidence="2" type="ORF">DS909_22505</name>
</gene>
<evidence type="ECO:0000256" key="1">
    <source>
        <dbReference type="SAM" id="SignalP"/>
    </source>
</evidence>
<protein>
    <submittedName>
        <fullName evidence="2">Uncharacterized protein</fullName>
    </submittedName>
</protein>
<dbReference type="AlphaFoldDB" id="A0A366WK57"/>
<dbReference type="EMBL" id="QOCE01000053">
    <property type="protein sequence ID" value="RBW49657.1"/>
    <property type="molecule type" value="Genomic_DNA"/>
</dbReference>
<reference evidence="2 3" key="1">
    <citation type="submission" date="2018-07" db="EMBL/GenBank/DDBJ databases">
        <title>Modular assembly of carbohydrate-degrading microbial communities in the ocean.</title>
        <authorList>
            <person name="Enke T.N."/>
            <person name="Datta M.S."/>
            <person name="Schwartzman J.A."/>
            <person name="Cermak N."/>
            <person name="Schmitz D.A."/>
            <person name="Barrere J."/>
            <person name="Cordero O.X."/>
        </authorList>
    </citation>
    <scope>NUCLEOTIDE SEQUENCE [LARGE SCALE GENOMIC DNA]</scope>
    <source>
        <strain evidence="2 3">C3M10</strain>
    </source>
</reference>
<evidence type="ECO:0000313" key="3">
    <source>
        <dbReference type="Proteomes" id="UP000252706"/>
    </source>
</evidence>
<keyword evidence="1" id="KW-0732">Signal</keyword>
<proteinExistence type="predicted"/>
<comment type="caution">
    <text evidence="2">The sequence shown here is derived from an EMBL/GenBank/DDBJ whole genome shotgun (WGS) entry which is preliminary data.</text>
</comment>